<reference evidence="2" key="1">
    <citation type="journal article" date="2023" name="Front. Plant Sci.">
        <title>Chromosomal-level genome assembly of Melastoma candidum provides insights into trichome evolution.</title>
        <authorList>
            <person name="Zhong Y."/>
            <person name="Wu W."/>
            <person name="Sun C."/>
            <person name="Zou P."/>
            <person name="Liu Y."/>
            <person name="Dai S."/>
            <person name="Zhou R."/>
        </authorList>
    </citation>
    <scope>NUCLEOTIDE SEQUENCE [LARGE SCALE GENOMIC DNA]</scope>
</reference>
<proteinExistence type="predicted"/>
<comment type="caution">
    <text evidence="1">The sequence shown here is derived from an EMBL/GenBank/DDBJ whole genome shotgun (WGS) entry which is preliminary data.</text>
</comment>
<name>A0ACB9MBE0_9MYRT</name>
<keyword evidence="2" id="KW-1185">Reference proteome</keyword>
<organism evidence="1 2">
    <name type="scientific">Melastoma candidum</name>
    <dbReference type="NCBI Taxonomy" id="119954"/>
    <lineage>
        <taxon>Eukaryota</taxon>
        <taxon>Viridiplantae</taxon>
        <taxon>Streptophyta</taxon>
        <taxon>Embryophyta</taxon>
        <taxon>Tracheophyta</taxon>
        <taxon>Spermatophyta</taxon>
        <taxon>Magnoliopsida</taxon>
        <taxon>eudicotyledons</taxon>
        <taxon>Gunneridae</taxon>
        <taxon>Pentapetalae</taxon>
        <taxon>rosids</taxon>
        <taxon>malvids</taxon>
        <taxon>Myrtales</taxon>
        <taxon>Melastomataceae</taxon>
        <taxon>Melastomatoideae</taxon>
        <taxon>Melastomateae</taxon>
        <taxon>Melastoma</taxon>
    </lineage>
</organism>
<gene>
    <name evidence="1" type="ORF">MLD38_034976</name>
</gene>
<dbReference type="Proteomes" id="UP001057402">
    <property type="component" value="Chromosome 10"/>
</dbReference>
<dbReference type="EMBL" id="CM042889">
    <property type="protein sequence ID" value="KAI4321613.1"/>
    <property type="molecule type" value="Genomic_DNA"/>
</dbReference>
<protein>
    <submittedName>
        <fullName evidence="1">Uncharacterized protein</fullName>
    </submittedName>
</protein>
<evidence type="ECO:0000313" key="1">
    <source>
        <dbReference type="EMBL" id="KAI4321613.1"/>
    </source>
</evidence>
<accession>A0ACB9MBE0</accession>
<sequence length="597" mass="65817">MSSDVGESKVAIIGPWGGREGFRWDDGVYSSVRQLVITHGAGIDSIQIEYDLMGSSVWSELHGESKGTKLDKVKLDYPDEYLTSIHGHYGSLLERGSIIVRSLTLESNWKTYGPFGEEKGNHFSFPVTGGKILGFHGRSGWYLDAIGVYLRPCKDKKEPEALTRRPSNLANVADQHSYSIMQGSLGQTFDVVLAVRRKGDRSSSSVSRHSRESDGNFIEVESNEERMDTAKAPQRVDGLVTYGPWGGMGGIAFDDGIYTGVREIHLCRNVGIGIVSIKVLYDLEGKPIWGSKHGGTGAFKYDKITLEYPNEILVHITVTVGPMMYMGPNIVRSITFYTNKRKHGPFGEEQGTSFTSRVKGKIVGFHGRNGLFLDSIGVHIVERKVPAMKHHPSSNLTNKGEAEVVGFEYPQWSSKLVLARQPPAEEVAPGLVKEPAPCGPGPWGGDGGQPWDDGVFSGISQIYLTRTEVICSIQIEYDRNGQPVWSVKHGCSGGALQDRIKFDYPNEVLLCISGYYGPISRDDKCNVIKSMSFHTSRGKYGPFGEEAGTFFTSTTAVGKVVGFHGRSTQYLDAIGVHMQYWLGNNRSPKQSFFKRFS</sequence>
<evidence type="ECO:0000313" key="2">
    <source>
        <dbReference type="Proteomes" id="UP001057402"/>
    </source>
</evidence>